<dbReference type="InterPro" id="IPR014782">
    <property type="entry name" value="Peptidase_M1_dom"/>
</dbReference>
<dbReference type="InterPro" id="IPR001930">
    <property type="entry name" value="Peptidase_M1"/>
</dbReference>
<keyword evidence="10" id="KW-0732">Signal</keyword>
<keyword evidence="7 9" id="KW-0862">Zinc</keyword>
<dbReference type="Gene3D" id="1.10.390.10">
    <property type="entry name" value="Neutral Protease Domain 2"/>
    <property type="match status" value="1"/>
</dbReference>
<dbReference type="PANTHER" id="PTHR11533:SF174">
    <property type="entry name" value="PUROMYCIN-SENSITIVE AMINOPEPTIDASE-RELATED"/>
    <property type="match status" value="1"/>
</dbReference>
<evidence type="ECO:0000256" key="4">
    <source>
        <dbReference type="ARBA" id="ARBA00022670"/>
    </source>
</evidence>
<evidence type="ECO:0000259" key="13">
    <source>
        <dbReference type="Pfam" id="PF17900"/>
    </source>
</evidence>
<dbReference type="Pfam" id="PF11838">
    <property type="entry name" value="ERAP1_C"/>
    <property type="match status" value="1"/>
</dbReference>
<evidence type="ECO:0000256" key="7">
    <source>
        <dbReference type="ARBA" id="ARBA00022833"/>
    </source>
</evidence>
<dbReference type="RefSeq" id="WP_404613568.1">
    <property type="nucleotide sequence ID" value="NZ_JADIKK010000008.1"/>
</dbReference>
<evidence type="ECO:0000256" key="6">
    <source>
        <dbReference type="ARBA" id="ARBA00022801"/>
    </source>
</evidence>
<evidence type="ECO:0000259" key="11">
    <source>
        <dbReference type="Pfam" id="PF01433"/>
    </source>
</evidence>
<sequence>MRRHLRPLLLTALAASCGMAFAASADQVPAGRLPAWAVPQSYRIAFKVDPAQTDFSGTTTIKVKLAQASDHVWLDGAELKVSKVTVTDAAGKAHDAKYVEADPKAGVVRVDFGSTLPAGEITLKFDYTAPLNAQLQGLYKVTAKGQPYAMTQMEPISARFAFPSFDEPGFKTPFDISITLPDSQVAVANTQQVSEKPAGQGWKTVTFAQTLPLPTYLVAFGVGPWDITPTAEISPDAYRTKPLPLRGIAAAGEAHRMSHVISETPSIIHALENYYGFGYPWDKLDVLAAPDFAAGAMENAGLVTFRDWLLLLDKDSPARNVRGSFNVTAHELAHQWTGDTVTLAWWNDIWLNEAFATWMQEKVTEEVHPEYRADLDRVRGAQGAMASDSLVSARSIRQPITGNGDIMTAFDGITYQKGASVIGMFENYVGEQTFQKGMRAYIQAHKFGNADADDLVNAIATAAGKGDDFKHAFKSFLDQSGVPYVQTRLAQKDGQTVLELKQTRYLPLGSHDAPHVRQICQADRGPCVDSQVEGDRTWGIPVCVRYGTTDGSKVACSMLDKAGGSMALTGASTPTWVMPNANAAGYYRFSLDKSELGALTKEVAKLSDTEQLAYADAINASFQHGDLDAGQVLAALEPLTASKTSQVATAPLGQVGWIYHHVAKTDAQRARIADWVKAAYLPKLEALGYQRKAGESEDDSLLRSTLASALGLEFKLPEVRAELLKQGEAALQKNANGRLNLTAANPDLLGDALGVAVQTQGKSAVDALIAELPQTSDPALRNGILGGLASVEDPALAEQVRDFAISKPVKVGEMASLLRSGRGTQAQRDATWTWFNSHYAQILARTGSFAGGALPMLAGGGGCSSREAQRLQSFFRSRMNDAAGISRGLAQTTESIELCAALTVRQDPASITH</sequence>
<feature type="signal peptide" evidence="10">
    <location>
        <begin position="1"/>
        <end position="22"/>
    </location>
</feature>
<evidence type="ECO:0000313" key="15">
    <source>
        <dbReference type="Proteomes" id="UP001620339"/>
    </source>
</evidence>
<evidence type="ECO:0000256" key="2">
    <source>
        <dbReference type="ARBA" id="ARBA00010136"/>
    </source>
</evidence>
<gene>
    <name evidence="14" type="ORF">ISP25_09880</name>
</gene>
<dbReference type="Pfam" id="PF01433">
    <property type="entry name" value="Peptidase_M1"/>
    <property type="match status" value="1"/>
</dbReference>
<dbReference type="InterPro" id="IPR027268">
    <property type="entry name" value="Peptidase_M4/M1_CTD_sf"/>
</dbReference>
<comment type="cofactor">
    <cofactor evidence="9">
        <name>Zn(2+)</name>
        <dbReference type="ChEBI" id="CHEBI:29105"/>
    </cofactor>
    <text evidence="9">Binds 1 zinc ion per subunit.</text>
</comment>
<evidence type="ECO:0000256" key="3">
    <source>
        <dbReference type="ARBA" id="ARBA00022438"/>
    </source>
</evidence>
<evidence type="ECO:0000259" key="12">
    <source>
        <dbReference type="Pfam" id="PF11838"/>
    </source>
</evidence>
<comment type="similarity">
    <text evidence="2 9">Belongs to the peptidase M1 family.</text>
</comment>
<feature type="chain" id="PRO_5045499221" description="Aminopeptidase" evidence="10">
    <location>
        <begin position="23"/>
        <end position="913"/>
    </location>
</feature>
<keyword evidence="5 9" id="KW-0479">Metal-binding</keyword>
<feature type="domain" description="Peptidase M1 membrane alanine aminopeptidase" evidence="11">
    <location>
        <begin position="264"/>
        <end position="464"/>
    </location>
</feature>
<dbReference type="InterPro" id="IPR042097">
    <property type="entry name" value="Aminopeptidase_N-like_N_sf"/>
</dbReference>
<feature type="domain" description="Aminopeptidase N-like N-terminal" evidence="13">
    <location>
        <begin position="38"/>
        <end position="217"/>
    </location>
</feature>
<proteinExistence type="inferred from homology"/>
<evidence type="ECO:0000256" key="1">
    <source>
        <dbReference type="ARBA" id="ARBA00000098"/>
    </source>
</evidence>
<reference evidence="14 15" key="1">
    <citation type="submission" date="2020-10" db="EMBL/GenBank/DDBJ databases">
        <title>Phylogeny of dyella-like bacteria.</title>
        <authorList>
            <person name="Fu J."/>
        </authorList>
    </citation>
    <scope>NUCLEOTIDE SEQUENCE [LARGE SCALE GENOMIC DNA]</scope>
    <source>
        <strain evidence="14 15">KACC 19113</strain>
    </source>
</reference>
<dbReference type="EMBL" id="JADIKK010000008">
    <property type="protein sequence ID" value="MFK2877376.1"/>
    <property type="molecule type" value="Genomic_DNA"/>
</dbReference>
<evidence type="ECO:0000313" key="14">
    <source>
        <dbReference type="EMBL" id="MFK2877376.1"/>
    </source>
</evidence>
<dbReference type="InterPro" id="IPR050344">
    <property type="entry name" value="Peptidase_M1_aminopeptidases"/>
</dbReference>
<dbReference type="Gene3D" id="2.60.40.1730">
    <property type="entry name" value="tricorn interacting facor f3 domain"/>
    <property type="match status" value="1"/>
</dbReference>
<comment type="catalytic activity">
    <reaction evidence="1">
        <text>Release of an N-terminal amino acid, Xaa-|-Yaa- from a peptide, amide or arylamide. Xaa is preferably Ala, but may be most amino acids including Pro (slow action). When a terminal hydrophobic residue is followed by a prolyl residue, the two may be released as an intact Xaa-Pro dipeptide.</text>
        <dbReference type="EC" id="3.4.11.2"/>
    </reaction>
</comment>
<dbReference type="SUPFAM" id="SSF63737">
    <property type="entry name" value="Leukotriene A4 hydrolase N-terminal domain"/>
    <property type="match status" value="1"/>
</dbReference>
<evidence type="ECO:0000256" key="8">
    <source>
        <dbReference type="ARBA" id="ARBA00023049"/>
    </source>
</evidence>
<keyword evidence="3 9" id="KW-0031">Aminopeptidase</keyword>
<protein>
    <recommendedName>
        <fullName evidence="9">Aminopeptidase</fullName>
        <ecNumber evidence="9">3.4.11.-</ecNumber>
    </recommendedName>
</protein>
<keyword evidence="4 9" id="KW-0645">Protease</keyword>
<dbReference type="Pfam" id="PF17900">
    <property type="entry name" value="Peptidase_M1_N"/>
    <property type="match status" value="1"/>
</dbReference>
<dbReference type="InterPro" id="IPR024571">
    <property type="entry name" value="ERAP1-like_C_dom"/>
</dbReference>
<keyword evidence="15" id="KW-1185">Reference proteome</keyword>
<dbReference type="EC" id="3.4.11.-" evidence="9"/>
<comment type="caution">
    <text evidence="14">The sequence shown here is derived from an EMBL/GenBank/DDBJ whole genome shotgun (WGS) entry which is preliminary data.</text>
</comment>
<dbReference type="InterPro" id="IPR034016">
    <property type="entry name" value="M1_APN-typ"/>
</dbReference>
<name>A0ABW8J515_9GAMM</name>
<accession>A0ABW8J515</accession>
<dbReference type="InterPro" id="IPR045357">
    <property type="entry name" value="Aminopeptidase_N-like_N"/>
</dbReference>
<dbReference type="PROSITE" id="PS51257">
    <property type="entry name" value="PROKAR_LIPOPROTEIN"/>
    <property type="match status" value="1"/>
</dbReference>
<dbReference type="PRINTS" id="PR00756">
    <property type="entry name" value="ALADIPTASE"/>
</dbReference>
<organism evidence="14 15">
    <name type="scientific">Rhodanobacter hydrolyticus</name>
    <dbReference type="NCBI Taxonomy" id="2250595"/>
    <lineage>
        <taxon>Bacteria</taxon>
        <taxon>Pseudomonadati</taxon>
        <taxon>Pseudomonadota</taxon>
        <taxon>Gammaproteobacteria</taxon>
        <taxon>Lysobacterales</taxon>
        <taxon>Rhodanobacteraceae</taxon>
        <taxon>Rhodanobacter</taxon>
    </lineage>
</organism>
<keyword evidence="8 9" id="KW-0482">Metalloprotease</keyword>
<dbReference type="CDD" id="cd09601">
    <property type="entry name" value="M1_APN-Q_like"/>
    <property type="match status" value="1"/>
</dbReference>
<dbReference type="PANTHER" id="PTHR11533">
    <property type="entry name" value="PROTEASE M1 ZINC METALLOPROTEASE"/>
    <property type="match status" value="1"/>
</dbReference>
<dbReference type="Gene3D" id="1.25.50.20">
    <property type="match status" value="1"/>
</dbReference>
<evidence type="ECO:0000256" key="9">
    <source>
        <dbReference type="RuleBase" id="RU364040"/>
    </source>
</evidence>
<keyword evidence="6 9" id="KW-0378">Hydrolase</keyword>
<feature type="domain" description="ERAP1-like C-terminal" evidence="12">
    <location>
        <begin position="576"/>
        <end position="897"/>
    </location>
</feature>
<dbReference type="Proteomes" id="UP001620339">
    <property type="component" value="Unassembled WGS sequence"/>
</dbReference>
<evidence type="ECO:0000256" key="10">
    <source>
        <dbReference type="SAM" id="SignalP"/>
    </source>
</evidence>
<dbReference type="SUPFAM" id="SSF55486">
    <property type="entry name" value="Metalloproteases ('zincins'), catalytic domain"/>
    <property type="match status" value="1"/>
</dbReference>
<evidence type="ECO:0000256" key="5">
    <source>
        <dbReference type="ARBA" id="ARBA00022723"/>
    </source>
</evidence>